<sequence>MKIEKLCIELNEILQSIIDNESKIDITISNIHQEYRLSAKNLCRYLILRTFDLRKYQASLSDYGVSSLGTSEGYVYSNLYSVVKNLKLIQGLPVAEKSNIEIIGYERSSELIKKNANNLFNQGSRSNFTEIMVTLPNEAAEDKSIIEEMVQNGMEIARINLSHGDIDMWTKMVQFVNEIKIETNHILKIYMDLSGPKIRTATIAISRKKGKGKEKVKNGINLRVGEHIILTKRKTLGKKSKFGKKNKQLKMAEIGVMLPEIIDDVKIDDVVLFDDGMIKSVVISKTDEDIELLITHCYKPKLSSQKGINLPDTKLNLPALTAKDIENLPFVCKNADIVGYSFVRTAEDVQFLYEQLNLNNAKDLGVVFKIENKEAFENLPFILLEGMKRDKIGVMIARGDLAVEIGFERISEVQNEILWLCEAAHIPVIWATQVLENLAKTGIPTRAEISDVVQGVQAECIMLNKGPYINDAIKMLKNILIRMEAHSLKKKNSLRALNIAKNTVNQLIGEINTKQLS</sequence>
<evidence type="ECO:0000256" key="11">
    <source>
        <dbReference type="ARBA" id="ARBA00023317"/>
    </source>
</evidence>
<keyword evidence="8" id="KW-0067">ATP-binding</keyword>
<organism evidence="14 15">
    <name type="scientific">Flavobacterium franklandianum</name>
    <dbReference type="NCBI Taxonomy" id="2594430"/>
    <lineage>
        <taxon>Bacteria</taxon>
        <taxon>Pseudomonadati</taxon>
        <taxon>Bacteroidota</taxon>
        <taxon>Flavobacteriia</taxon>
        <taxon>Flavobacteriales</taxon>
        <taxon>Flavobacteriaceae</taxon>
        <taxon>Flavobacterium</taxon>
    </lineage>
</organism>
<evidence type="ECO:0000256" key="3">
    <source>
        <dbReference type="ARBA" id="ARBA00012142"/>
    </source>
</evidence>
<dbReference type="Gene3D" id="2.40.33.10">
    <property type="entry name" value="PK beta-barrel domain-like"/>
    <property type="match status" value="1"/>
</dbReference>
<evidence type="ECO:0000313" key="14">
    <source>
        <dbReference type="EMBL" id="TRX20547.1"/>
    </source>
</evidence>
<evidence type="ECO:0000256" key="1">
    <source>
        <dbReference type="ARBA" id="ARBA00004997"/>
    </source>
</evidence>
<dbReference type="Gene3D" id="3.20.20.60">
    <property type="entry name" value="Phosphoenolpyruvate-binding domains"/>
    <property type="match status" value="1"/>
</dbReference>
<proteinExistence type="inferred from homology"/>
<evidence type="ECO:0000256" key="9">
    <source>
        <dbReference type="ARBA" id="ARBA00022842"/>
    </source>
</evidence>
<dbReference type="GO" id="GO:0016301">
    <property type="term" value="F:kinase activity"/>
    <property type="evidence" value="ECO:0007669"/>
    <property type="project" value="UniProtKB-KW"/>
</dbReference>
<keyword evidence="10 12" id="KW-0324">Glycolysis</keyword>
<dbReference type="RefSeq" id="WP_144071742.1">
    <property type="nucleotide sequence ID" value="NZ_VJZR01000010.1"/>
</dbReference>
<protein>
    <recommendedName>
        <fullName evidence="3 12">Pyruvate kinase</fullName>
        <ecNumber evidence="3 12">2.7.1.40</ecNumber>
    </recommendedName>
</protein>
<keyword evidence="4 12" id="KW-0808">Transferase</keyword>
<accession>A0A553CJ72</accession>
<dbReference type="PRINTS" id="PR01050">
    <property type="entry name" value="PYRUVTKNASE"/>
</dbReference>
<dbReference type="GO" id="GO:0004743">
    <property type="term" value="F:pyruvate kinase activity"/>
    <property type="evidence" value="ECO:0007669"/>
    <property type="project" value="UniProtKB-EC"/>
</dbReference>
<dbReference type="Proteomes" id="UP000318585">
    <property type="component" value="Unassembled WGS sequence"/>
</dbReference>
<evidence type="ECO:0000256" key="12">
    <source>
        <dbReference type="RuleBase" id="RU000504"/>
    </source>
</evidence>
<dbReference type="GO" id="GO:0030955">
    <property type="term" value="F:potassium ion binding"/>
    <property type="evidence" value="ECO:0007669"/>
    <property type="project" value="InterPro"/>
</dbReference>
<dbReference type="Pfam" id="PF00224">
    <property type="entry name" value="PK"/>
    <property type="match status" value="1"/>
</dbReference>
<keyword evidence="15" id="KW-1185">Reference proteome</keyword>
<gene>
    <name evidence="14" type="ORF">FNW17_11885</name>
</gene>
<dbReference type="OrthoDB" id="9812123at2"/>
<dbReference type="InterPro" id="IPR001697">
    <property type="entry name" value="Pyr_Knase"/>
</dbReference>
<dbReference type="GO" id="GO:0005524">
    <property type="term" value="F:ATP binding"/>
    <property type="evidence" value="ECO:0007669"/>
    <property type="project" value="UniProtKB-KW"/>
</dbReference>
<dbReference type="EMBL" id="VJZR01000010">
    <property type="protein sequence ID" value="TRX20547.1"/>
    <property type="molecule type" value="Genomic_DNA"/>
</dbReference>
<dbReference type="InterPro" id="IPR015813">
    <property type="entry name" value="Pyrv/PenolPyrv_kinase-like_dom"/>
</dbReference>
<evidence type="ECO:0000313" key="15">
    <source>
        <dbReference type="Proteomes" id="UP000318585"/>
    </source>
</evidence>
<comment type="pathway">
    <text evidence="1 12">Carbohydrate degradation; glycolysis; pyruvate from D-glyceraldehyde 3-phosphate: step 5/5.</text>
</comment>
<dbReference type="InterPro" id="IPR040442">
    <property type="entry name" value="Pyrv_kinase-like_dom_sf"/>
</dbReference>
<evidence type="ECO:0000256" key="4">
    <source>
        <dbReference type="ARBA" id="ARBA00022679"/>
    </source>
</evidence>
<keyword evidence="6" id="KW-0547">Nucleotide-binding</keyword>
<name>A0A553CJ72_9FLAO</name>
<evidence type="ECO:0000256" key="8">
    <source>
        <dbReference type="ARBA" id="ARBA00022840"/>
    </source>
</evidence>
<dbReference type="InterPro" id="IPR015793">
    <property type="entry name" value="Pyrv_Knase_brl"/>
</dbReference>
<evidence type="ECO:0000256" key="6">
    <source>
        <dbReference type="ARBA" id="ARBA00022741"/>
    </source>
</evidence>
<dbReference type="InterPro" id="IPR011037">
    <property type="entry name" value="Pyrv_Knase-like_insert_dom_sf"/>
</dbReference>
<comment type="catalytic activity">
    <reaction evidence="12">
        <text>pyruvate + ATP = phosphoenolpyruvate + ADP + H(+)</text>
        <dbReference type="Rhea" id="RHEA:18157"/>
        <dbReference type="ChEBI" id="CHEBI:15361"/>
        <dbReference type="ChEBI" id="CHEBI:15378"/>
        <dbReference type="ChEBI" id="CHEBI:30616"/>
        <dbReference type="ChEBI" id="CHEBI:58702"/>
        <dbReference type="ChEBI" id="CHEBI:456216"/>
        <dbReference type="EC" id="2.7.1.40"/>
    </reaction>
</comment>
<dbReference type="InterPro" id="IPR015806">
    <property type="entry name" value="Pyrv_Knase_insert_dom_sf"/>
</dbReference>
<keyword evidence="9 12" id="KW-0460">Magnesium</keyword>
<evidence type="ECO:0000256" key="5">
    <source>
        <dbReference type="ARBA" id="ARBA00022723"/>
    </source>
</evidence>
<keyword evidence="7 12" id="KW-0418">Kinase</keyword>
<dbReference type="EC" id="2.7.1.40" evidence="3 12"/>
<comment type="similarity">
    <text evidence="2 12">Belongs to the pyruvate kinase family.</text>
</comment>
<dbReference type="SUPFAM" id="SSF50800">
    <property type="entry name" value="PK beta-barrel domain-like"/>
    <property type="match status" value="1"/>
</dbReference>
<evidence type="ECO:0000259" key="13">
    <source>
        <dbReference type="Pfam" id="PF00224"/>
    </source>
</evidence>
<reference evidence="14 15" key="1">
    <citation type="submission" date="2019-07" db="EMBL/GenBank/DDBJ databases">
        <title>Novel species of Flavobacterium.</title>
        <authorList>
            <person name="Liu Q."/>
            <person name="Xin Y.-H."/>
        </authorList>
    </citation>
    <scope>NUCLEOTIDE SEQUENCE [LARGE SCALE GENOMIC DNA]</scope>
    <source>
        <strain evidence="14 15">LB3P56</strain>
    </source>
</reference>
<dbReference type="SUPFAM" id="SSF51621">
    <property type="entry name" value="Phosphoenolpyruvate/pyruvate domain"/>
    <property type="match status" value="1"/>
</dbReference>
<evidence type="ECO:0000256" key="10">
    <source>
        <dbReference type="ARBA" id="ARBA00023152"/>
    </source>
</evidence>
<evidence type="ECO:0000256" key="2">
    <source>
        <dbReference type="ARBA" id="ARBA00008663"/>
    </source>
</evidence>
<keyword evidence="5" id="KW-0479">Metal-binding</keyword>
<dbReference type="GO" id="GO:0000287">
    <property type="term" value="F:magnesium ion binding"/>
    <property type="evidence" value="ECO:0007669"/>
    <property type="project" value="InterPro"/>
</dbReference>
<dbReference type="UniPathway" id="UPA00109">
    <property type="reaction ID" value="UER00188"/>
</dbReference>
<dbReference type="AlphaFoldDB" id="A0A553CJ72"/>
<feature type="domain" description="Pyruvate kinase barrel" evidence="13">
    <location>
        <begin position="129"/>
        <end position="464"/>
    </location>
</feature>
<keyword evidence="11" id="KW-0670">Pyruvate</keyword>
<comment type="caution">
    <text evidence="14">The sequence shown here is derived from an EMBL/GenBank/DDBJ whole genome shotgun (WGS) entry which is preliminary data.</text>
</comment>
<dbReference type="PANTHER" id="PTHR11817">
    <property type="entry name" value="PYRUVATE KINASE"/>
    <property type="match status" value="1"/>
</dbReference>
<evidence type="ECO:0000256" key="7">
    <source>
        <dbReference type="ARBA" id="ARBA00022777"/>
    </source>
</evidence>